<dbReference type="PANTHER" id="PTHR33877:SF1">
    <property type="entry name" value="TYPE IV METHYL-DIRECTED RESTRICTION ENZYME ECOKMCRA"/>
    <property type="match status" value="1"/>
</dbReference>
<evidence type="ECO:0000313" key="2">
    <source>
        <dbReference type="EMBL" id="CAB4977995.1"/>
    </source>
</evidence>
<gene>
    <name evidence="2" type="ORF">UFOPK3990_00217</name>
    <name evidence="3" type="ORF">UFOPK4245_00155</name>
</gene>
<dbReference type="InterPro" id="IPR002711">
    <property type="entry name" value="HNH"/>
</dbReference>
<proteinExistence type="predicted"/>
<dbReference type="PANTHER" id="PTHR33877">
    <property type="entry name" value="SLL1193 PROTEIN"/>
    <property type="match status" value="1"/>
</dbReference>
<dbReference type="InterPro" id="IPR052892">
    <property type="entry name" value="NA-targeting_endonuclease"/>
</dbReference>
<feature type="domain" description="HNH" evidence="1">
    <location>
        <begin position="301"/>
        <end position="354"/>
    </location>
</feature>
<dbReference type="GO" id="GO:0008270">
    <property type="term" value="F:zinc ion binding"/>
    <property type="evidence" value="ECO:0007669"/>
    <property type="project" value="InterPro"/>
</dbReference>
<protein>
    <submittedName>
        <fullName evidence="3">Unannotated protein</fullName>
    </submittedName>
</protein>
<name>A0A6J7SVD3_9ZZZZ</name>
<dbReference type="Gene3D" id="1.10.30.50">
    <property type="match status" value="1"/>
</dbReference>
<organism evidence="3">
    <name type="scientific">freshwater metagenome</name>
    <dbReference type="NCBI Taxonomy" id="449393"/>
    <lineage>
        <taxon>unclassified sequences</taxon>
        <taxon>metagenomes</taxon>
        <taxon>ecological metagenomes</taxon>
    </lineage>
</organism>
<dbReference type="GO" id="GO:0003676">
    <property type="term" value="F:nucleic acid binding"/>
    <property type="evidence" value="ECO:0007669"/>
    <property type="project" value="InterPro"/>
</dbReference>
<evidence type="ECO:0000313" key="3">
    <source>
        <dbReference type="EMBL" id="CAB5044762.1"/>
    </source>
</evidence>
<dbReference type="EMBL" id="CAFBOQ010000003">
    <property type="protein sequence ID" value="CAB4977995.1"/>
    <property type="molecule type" value="Genomic_DNA"/>
</dbReference>
<evidence type="ECO:0000259" key="1">
    <source>
        <dbReference type="Pfam" id="PF01844"/>
    </source>
</evidence>
<dbReference type="Pfam" id="PF01844">
    <property type="entry name" value="HNH"/>
    <property type="match status" value="1"/>
</dbReference>
<sequence>MDDFTFFIKYLAYYFPMKAQCSVTGCTKKVLARDYCDVHYQRFMKHGIDGIHGKVIKKCAYCQVELVLSVKNAKRKYCSKECEKNEIIKNSPICRVDGCESKVKVKKTQLCGMHQTRYRNHGDVSESKRVSKYASDALCFIEGCSKKPLAKGMCNRHYTLYKIHGDPEGGRYVYKIRKAITHDDGTRTCSECEERKPIGEFHKDKNASDGYRSKCKACRLKSVKNWYKKNHEVQLKKHRKSYKRDVEKIRTRDNERYERDREKRIALATEHSHRRKARKLNTVVEKGISVLSLKKRHGTKCHYCQKEMDFSKGVGRKFNSDMATIEHLIPLARGGEHTFANTVLACRFCNISRGAKSQEDFEEYRKEN</sequence>
<accession>A0A6J7SVD3</accession>
<reference evidence="3" key="1">
    <citation type="submission" date="2020-05" db="EMBL/GenBank/DDBJ databases">
        <authorList>
            <person name="Chiriac C."/>
            <person name="Salcher M."/>
            <person name="Ghai R."/>
            <person name="Kavagutti S V."/>
        </authorList>
    </citation>
    <scope>NUCLEOTIDE SEQUENCE</scope>
</reference>
<dbReference type="EMBL" id="CAFBQD010000002">
    <property type="protein sequence ID" value="CAB5044762.1"/>
    <property type="molecule type" value="Genomic_DNA"/>
</dbReference>
<dbReference type="AlphaFoldDB" id="A0A6J7SVD3"/>
<dbReference type="GO" id="GO:0004519">
    <property type="term" value="F:endonuclease activity"/>
    <property type="evidence" value="ECO:0007669"/>
    <property type="project" value="InterPro"/>
</dbReference>